<evidence type="ECO:0000313" key="4">
    <source>
        <dbReference type="EMBL" id="RDB05633.1"/>
    </source>
</evidence>
<reference evidence="3 5" key="1">
    <citation type="submission" date="2018-07" db="EMBL/GenBank/DDBJ databases">
        <title>Genome analysis of Runella aurantiaca.</title>
        <authorList>
            <person name="Yang X."/>
        </authorList>
    </citation>
    <scope>NUCLEOTIDE SEQUENCE [LARGE SCALE GENOMIC DNA]</scope>
    <source>
        <strain evidence="3 5">YX9</strain>
    </source>
</reference>
<comment type="caution">
    <text evidence="3">The sequence shown here is derived from an EMBL/GenBank/DDBJ whole genome shotgun (WGS) entry which is preliminary data.</text>
</comment>
<keyword evidence="5" id="KW-1185">Reference proteome</keyword>
<dbReference type="EMBL" id="QPIW01000012">
    <property type="protein sequence ID" value="RDB05084.1"/>
    <property type="molecule type" value="Genomic_DNA"/>
</dbReference>
<dbReference type="EMBL" id="QPIW01000051">
    <property type="protein sequence ID" value="RDB02275.1"/>
    <property type="molecule type" value="Genomic_DNA"/>
</dbReference>
<sequence length="37" mass="4547">EWWRIYNFERPHSALKGKTPQQIWLNQEELYLKMAAA</sequence>
<name>A0A369ICZ0_9BACT</name>
<accession>A0A369ICZ0</accession>
<evidence type="ECO:0000313" key="1">
    <source>
        <dbReference type="EMBL" id="RDB02275.1"/>
    </source>
</evidence>
<dbReference type="EMBL" id="QPIW01000016">
    <property type="protein sequence ID" value="RDB04386.1"/>
    <property type="molecule type" value="Genomic_DNA"/>
</dbReference>
<evidence type="ECO:0000313" key="3">
    <source>
        <dbReference type="EMBL" id="RDB05084.1"/>
    </source>
</evidence>
<protein>
    <submittedName>
        <fullName evidence="3">Uncharacterized protein</fullName>
    </submittedName>
</protein>
<feature type="non-terminal residue" evidence="3">
    <location>
        <position position="1"/>
    </location>
</feature>
<dbReference type="OrthoDB" id="1495855at2"/>
<gene>
    <name evidence="4" type="ORF">DVG78_11560</name>
    <name evidence="3" type="ORF">DVG78_16090</name>
    <name evidence="2" type="ORF">DVG78_18270</name>
    <name evidence="1" type="ORF">DVG78_29695</name>
</gene>
<evidence type="ECO:0000313" key="5">
    <source>
        <dbReference type="Proteomes" id="UP000253141"/>
    </source>
</evidence>
<proteinExistence type="predicted"/>
<organism evidence="3 5">
    <name type="scientific">Runella aurantiaca</name>
    <dbReference type="NCBI Taxonomy" id="2282308"/>
    <lineage>
        <taxon>Bacteria</taxon>
        <taxon>Pseudomonadati</taxon>
        <taxon>Bacteroidota</taxon>
        <taxon>Cytophagia</taxon>
        <taxon>Cytophagales</taxon>
        <taxon>Spirosomataceae</taxon>
        <taxon>Runella</taxon>
    </lineage>
</organism>
<evidence type="ECO:0000313" key="2">
    <source>
        <dbReference type="EMBL" id="RDB04386.1"/>
    </source>
</evidence>
<dbReference type="EMBL" id="QPIW01000008">
    <property type="protein sequence ID" value="RDB05633.1"/>
    <property type="molecule type" value="Genomic_DNA"/>
</dbReference>
<dbReference type="Proteomes" id="UP000253141">
    <property type="component" value="Unassembled WGS sequence"/>
</dbReference>
<dbReference type="AlphaFoldDB" id="A0A369ICZ0"/>